<feature type="domain" description="F-box" evidence="1">
    <location>
        <begin position="5"/>
        <end position="36"/>
    </location>
</feature>
<evidence type="ECO:0000259" key="1">
    <source>
        <dbReference type="Pfam" id="PF00646"/>
    </source>
</evidence>
<name>A0A2J5HZF3_9EURO</name>
<dbReference type="EMBL" id="KZ559523">
    <property type="protein sequence ID" value="PLN82876.1"/>
    <property type="molecule type" value="Genomic_DNA"/>
</dbReference>
<evidence type="ECO:0000313" key="2">
    <source>
        <dbReference type="EMBL" id="PLN82876.1"/>
    </source>
</evidence>
<dbReference type="InterPro" id="IPR001810">
    <property type="entry name" value="F-box_dom"/>
</dbReference>
<gene>
    <name evidence="2" type="ORF">BDW42DRAFT_165842</name>
</gene>
<organism evidence="2 3">
    <name type="scientific">Aspergillus taichungensis</name>
    <dbReference type="NCBI Taxonomy" id="482145"/>
    <lineage>
        <taxon>Eukaryota</taxon>
        <taxon>Fungi</taxon>
        <taxon>Dikarya</taxon>
        <taxon>Ascomycota</taxon>
        <taxon>Pezizomycotina</taxon>
        <taxon>Eurotiomycetes</taxon>
        <taxon>Eurotiomycetidae</taxon>
        <taxon>Eurotiales</taxon>
        <taxon>Aspergillaceae</taxon>
        <taxon>Aspergillus</taxon>
        <taxon>Aspergillus subgen. Circumdati</taxon>
    </lineage>
</organism>
<evidence type="ECO:0000313" key="3">
    <source>
        <dbReference type="Proteomes" id="UP000235023"/>
    </source>
</evidence>
<accession>A0A2J5HZF3</accession>
<protein>
    <recommendedName>
        <fullName evidence="1">F-box domain-containing protein</fullName>
    </recommendedName>
</protein>
<dbReference type="Pfam" id="PF00646">
    <property type="entry name" value="F-box"/>
    <property type="match status" value="1"/>
</dbReference>
<sequence length="482" mass="54519">MHTALPYDCWKAIAEHLPHNDLPALSLVSKDIRSTVEPLLYCTISWPWDEPVPTRRILRLLRTITHRPELSSHIHHLSLVSTRDVFSSEPWTPPGSDLDWDAEQAEYRDVVSLAQDLVDDALFPDAGKWKQALRDGDPHAFASILLSRLHNLRSLRLDYKFVWMSGLPGLMLKHALNPTTPASAGGTASLPTFQFLETVDYGSNARIAQRIEEEFELDTIEGYPDCEPEQFKAWFYLPALKALAIWLRDARDINTNSNIHQLHTLILARATISEADVPRLLSQTTPALHTLHLGLAYRWGQETTLANGTELLRGLDAIAPSITNVSLGLEYYPPTFGEYYLDNEEEEARRAPFDGFLLRLRSPRRVEVPVTLLVGWDSTRSLDDLSAVLPASVEEVCIRLDFGGVGSMDWTEVSLLEWVERHLEGLVSKRPNVREVVLRTWAPLKVDWSEEKRVEVSEMCAKVGVRLDVVDDELGVGLWTRV</sequence>
<proteinExistence type="predicted"/>
<dbReference type="OrthoDB" id="4191831at2759"/>
<reference evidence="3" key="1">
    <citation type="submission" date="2017-12" db="EMBL/GenBank/DDBJ databases">
        <authorList>
            <consortium name="DOE Joint Genome Institute"/>
            <person name="Mondo S.J."/>
            <person name="Kjaerbolling I."/>
            <person name="Vesth T.C."/>
            <person name="Frisvad J.C."/>
            <person name="Nybo J.L."/>
            <person name="Theobald S."/>
            <person name="Kuo A."/>
            <person name="Bowyer P."/>
            <person name="Matsuda Y."/>
            <person name="Lyhne E.K."/>
            <person name="Kogle M.E."/>
            <person name="Clum A."/>
            <person name="Lipzen A."/>
            <person name="Salamov A."/>
            <person name="Ngan C.Y."/>
            <person name="Daum C."/>
            <person name="Chiniquy J."/>
            <person name="Barry K."/>
            <person name="LaButti K."/>
            <person name="Haridas S."/>
            <person name="Simmons B.A."/>
            <person name="Magnuson J.K."/>
            <person name="Mortensen U.H."/>
            <person name="Larsen T.O."/>
            <person name="Grigoriev I.V."/>
            <person name="Baker S.E."/>
            <person name="Andersen M.R."/>
            <person name="Nordberg H.P."/>
            <person name="Cantor M.N."/>
            <person name="Hua S.X."/>
        </authorList>
    </citation>
    <scope>NUCLEOTIDE SEQUENCE [LARGE SCALE GENOMIC DNA]</scope>
    <source>
        <strain evidence="3">IBT 19404</strain>
    </source>
</reference>
<keyword evidence="3" id="KW-1185">Reference proteome</keyword>
<dbReference type="AlphaFoldDB" id="A0A2J5HZF3"/>
<dbReference type="Proteomes" id="UP000235023">
    <property type="component" value="Unassembled WGS sequence"/>
</dbReference>